<protein>
    <recommendedName>
        <fullName evidence="1">Oxidative stress-responsive serine-rich protein 1</fullName>
    </recommendedName>
    <alternativeName>
        <fullName evidence="4">Oxidative stress-responsive protein 1</fullName>
    </alternativeName>
    <alternativeName>
        <fullName evidence="3">Peroxide-inducible transcript 1 protein</fullName>
    </alternativeName>
</protein>
<evidence type="ECO:0000256" key="2">
    <source>
        <dbReference type="ARBA" id="ARBA00022553"/>
    </source>
</evidence>
<dbReference type="GO" id="GO:0070301">
    <property type="term" value="P:cellular response to hydrogen peroxide"/>
    <property type="evidence" value="ECO:0007669"/>
    <property type="project" value="TreeGrafter"/>
</dbReference>
<dbReference type="PANTHER" id="PTHR31383">
    <property type="entry name" value="OXIDATIVE STRESS-RESPONSE SERINE-RICH PROTEIN 1"/>
    <property type="match status" value="1"/>
</dbReference>
<dbReference type="InterPro" id="IPR008494">
    <property type="entry name" value="DUF776"/>
</dbReference>
<reference evidence="6" key="1">
    <citation type="submission" date="2019-04" db="EMBL/GenBank/DDBJ databases">
        <title>Analysis of the testis transcriptome of the Chagas disease vector Rhodnius prolixus.</title>
        <authorList>
            <person name="Cesar J."/>
            <person name="Ribeiro J.M."/>
            <person name="Pereira M.H."/>
            <person name="Araujo R.N."/>
            <person name="Gontijo N.F."/>
            <person name="Pessoa G."/>
            <person name="Sant'Anna M.V."/>
            <person name="Sorgine M.H."/>
            <person name="Majerowicz D."/>
            <person name="Carvalho A.B."/>
            <person name="Braz G."/>
            <person name="Mesquita R."/>
            <person name="Lagerblad P.O."/>
            <person name="Koerich L.B."/>
        </authorList>
    </citation>
    <scope>NUCLEOTIDE SEQUENCE</scope>
</reference>
<evidence type="ECO:0000256" key="5">
    <source>
        <dbReference type="SAM" id="MobiDB-lite"/>
    </source>
</evidence>
<evidence type="ECO:0000256" key="4">
    <source>
        <dbReference type="ARBA" id="ARBA00031405"/>
    </source>
</evidence>
<name>A0A4P6D8U8_RHOPR</name>
<dbReference type="RefSeq" id="XP_074000276.1">
    <property type="nucleotide sequence ID" value="XM_074144175.1"/>
</dbReference>
<dbReference type="EMBL" id="GHKJ01000729">
    <property type="protein sequence ID" value="MOY45759.1"/>
    <property type="molecule type" value="Transcribed_RNA"/>
</dbReference>
<dbReference type="GeneID" id="141462370"/>
<dbReference type="VEuPathDB" id="VectorBase:RPRC010222"/>
<dbReference type="AlphaFoldDB" id="A0A4P6D8U8"/>
<evidence type="ECO:0000256" key="1">
    <source>
        <dbReference type="ARBA" id="ARBA00015005"/>
    </source>
</evidence>
<keyword evidence="2" id="KW-0597">Phosphoprotein</keyword>
<proteinExistence type="predicted"/>
<feature type="region of interest" description="Disordered" evidence="5">
    <location>
        <begin position="1"/>
        <end position="35"/>
    </location>
</feature>
<feature type="compositionally biased region" description="Basic and acidic residues" evidence="5">
    <location>
        <begin position="13"/>
        <end position="29"/>
    </location>
</feature>
<sequence length="248" mass="26956">MSSEDLNLPASLERLEINPERLEPSKTEDNPFSLGGPCPLRDSPECSLEWLSIKAVCPKGSCLCNKKKDGGGRSYSNSSNVTSNLKSIVHHRRPILRRSKLNREVLRAPILKLGGNETAAEANSSCKTSTSFTSLDGSKTTVINSRTEPITVRYSQQPLQPSTASTSTIQRPNYLASAAATSSHCCALQARNINNNNNSNSNCNNNNSGNIGSNAAVDDTNIDELASYFDLFVHIPKKMSVMAEMMYI</sequence>
<dbReference type="PANTHER" id="PTHR31383:SF2">
    <property type="entry name" value="OXIDATIVE STRESS-RESPONSIVE SERINE-RICH PROTEIN 1"/>
    <property type="match status" value="1"/>
</dbReference>
<evidence type="ECO:0000313" key="6">
    <source>
        <dbReference type="EMBL" id="MOY45759.1"/>
    </source>
</evidence>
<accession>A0A4P6D8U8</accession>
<evidence type="ECO:0000256" key="3">
    <source>
        <dbReference type="ARBA" id="ARBA00029721"/>
    </source>
</evidence>
<organism evidence="6">
    <name type="scientific">Rhodnius prolixus</name>
    <name type="common">Triatomid bug</name>
    <dbReference type="NCBI Taxonomy" id="13249"/>
    <lineage>
        <taxon>Eukaryota</taxon>
        <taxon>Metazoa</taxon>
        <taxon>Ecdysozoa</taxon>
        <taxon>Arthropoda</taxon>
        <taxon>Hexapoda</taxon>
        <taxon>Insecta</taxon>
        <taxon>Pterygota</taxon>
        <taxon>Neoptera</taxon>
        <taxon>Paraneoptera</taxon>
        <taxon>Hemiptera</taxon>
        <taxon>Heteroptera</taxon>
        <taxon>Panheteroptera</taxon>
        <taxon>Cimicomorpha</taxon>
        <taxon>Reduviidae</taxon>
        <taxon>Triatominae</taxon>
        <taxon>Rhodnius</taxon>
    </lineage>
</organism>